<dbReference type="AlphaFoldDB" id="A0A7W9GRP9"/>
<keyword evidence="2" id="KW-1185">Reference proteome</keyword>
<evidence type="ECO:0000313" key="1">
    <source>
        <dbReference type="EMBL" id="MBB5788677.1"/>
    </source>
</evidence>
<organism evidence="1 2">
    <name type="scientific">Jiangella mangrovi</name>
    <dbReference type="NCBI Taxonomy" id="1524084"/>
    <lineage>
        <taxon>Bacteria</taxon>
        <taxon>Bacillati</taxon>
        <taxon>Actinomycetota</taxon>
        <taxon>Actinomycetes</taxon>
        <taxon>Jiangellales</taxon>
        <taxon>Jiangellaceae</taxon>
        <taxon>Jiangella</taxon>
    </lineage>
</organism>
<evidence type="ECO:0000313" key="2">
    <source>
        <dbReference type="Proteomes" id="UP000542813"/>
    </source>
</evidence>
<dbReference type="RefSeq" id="WP_184823498.1">
    <property type="nucleotide sequence ID" value="NZ_JACHMM010000001.1"/>
</dbReference>
<accession>A0A7W9GRP9</accession>
<reference evidence="1 2" key="1">
    <citation type="submission" date="2020-08" db="EMBL/GenBank/DDBJ databases">
        <title>Sequencing the genomes of 1000 actinobacteria strains.</title>
        <authorList>
            <person name="Klenk H.-P."/>
        </authorList>
    </citation>
    <scope>NUCLEOTIDE SEQUENCE [LARGE SCALE GENOMIC DNA]</scope>
    <source>
        <strain evidence="1 2">DSM 102122</strain>
    </source>
</reference>
<comment type="caution">
    <text evidence="1">The sequence shown here is derived from an EMBL/GenBank/DDBJ whole genome shotgun (WGS) entry which is preliminary data.</text>
</comment>
<gene>
    <name evidence="1" type="ORF">HD601_003252</name>
</gene>
<dbReference type="Proteomes" id="UP000542813">
    <property type="component" value="Unassembled WGS sequence"/>
</dbReference>
<dbReference type="EMBL" id="JACHMM010000001">
    <property type="protein sequence ID" value="MBB5788677.1"/>
    <property type="molecule type" value="Genomic_DNA"/>
</dbReference>
<sequence>MAPKVQDQLKRAAAQALGTGMIELSVAVGAGLTYASGEHGAVAATVGHGPFAFWRPWSRMG</sequence>
<protein>
    <submittedName>
        <fullName evidence="1">Uncharacterized protein</fullName>
    </submittedName>
</protein>
<name>A0A7W9GRP9_9ACTN</name>
<proteinExistence type="predicted"/>